<evidence type="ECO:0000259" key="1">
    <source>
        <dbReference type="Pfam" id="PF00144"/>
    </source>
</evidence>
<protein>
    <submittedName>
        <fullName evidence="2">D-Ala-D-Ala carboxypeptidase</fullName>
    </submittedName>
</protein>
<dbReference type="Proteomes" id="UP000031672">
    <property type="component" value="Unassembled WGS sequence"/>
</dbReference>
<dbReference type="InterPro" id="IPR050491">
    <property type="entry name" value="AmpC-like"/>
</dbReference>
<dbReference type="STRING" id="1461322.OJ16_00810"/>
<comment type="caution">
    <text evidence="2">The sequence shown here is derived from an EMBL/GenBank/DDBJ whole genome shotgun (WGS) entry which is preliminary data.</text>
</comment>
<accession>A0A0C2NNZ2</accession>
<dbReference type="RefSeq" id="WP_040986439.1">
    <property type="nucleotide sequence ID" value="NZ_JTKH01000003.1"/>
</dbReference>
<dbReference type="EMBL" id="JTKH01000003">
    <property type="protein sequence ID" value="KII81778.1"/>
    <property type="molecule type" value="Genomic_DNA"/>
</dbReference>
<feature type="domain" description="Beta-lactamase-related" evidence="1">
    <location>
        <begin position="51"/>
        <end position="340"/>
    </location>
</feature>
<dbReference type="InterPro" id="IPR001466">
    <property type="entry name" value="Beta-lactam-related"/>
</dbReference>
<dbReference type="AlphaFoldDB" id="A0A0C2NNZ2"/>
<keyword evidence="2" id="KW-0121">Carboxypeptidase</keyword>
<dbReference type="InterPro" id="IPR012338">
    <property type="entry name" value="Beta-lactam/transpept-like"/>
</dbReference>
<dbReference type="GO" id="GO:0004180">
    <property type="term" value="F:carboxypeptidase activity"/>
    <property type="evidence" value="ECO:0007669"/>
    <property type="project" value="UniProtKB-KW"/>
</dbReference>
<dbReference type="Pfam" id="PF00144">
    <property type="entry name" value="Beta-lactamase"/>
    <property type="match status" value="1"/>
</dbReference>
<dbReference type="PANTHER" id="PTHR46825">
    <property type="entry name" value="D-ALANYL-D-ALANINE-CARBOXYPEPTIDASE/ENDOPEPTIDASE AMPH"/>
    <property type="match status" value="1"/>
</dbReference>
<dbReference type="Gene3D" id="3.40.710.10">
    <property type="entry name" value="DD-peptidase/beta-lactamase superfamily"/>
    <property type="match status" value="1"/>
</dbReference>
<proteinExistence type="predicted"/>
<name>A0A0C2NNZ2_9VIBR</name>
<sequence length="358" mass="40271">MQRVSGILSVLVLSFVILSGDAAAREFNKSKLDDYLSSLNDASKVMLSIEITEKGAVTYRHQTGYVDIKEHFFTQDEYIPASPNTRYKIASITKTFTATLIFQLIEQGKLQLSTPLSQFYPQVPNAENITVDDLLSHHSGIVNFLDQESFYSNIKSDYTLAGLVELIASYPARPYAMRDFRYSNSNYILLTGIIEQVTGNTYEHALYQQIIDPLDLSDTQYCSGAKGCEGYAQSYIHYEQGIVTADEWPKTTLMGAGGMTSTPKDLNRFNHALYQGKLVSEASLKYMKGEMDYRGKGLEEIYFHSRTLVGHGGLLEGFRTLLAYLEDDALSIAIACNLNDMELRILLIEILDIYYESE</sequence>
<keyword evidence="3" id="KW-1185">Reference proteome</keyword>
<keyword evidence="2" id="KW-0378">Hydrolase</keyword>
<accession>A0A0C2KHF6</accession>
<evidence type="ECO:0000313" key="2">
    <source>
        <dbReference type="EMBL" id="KII81778.1"/>
    </source>
</evidence>
<dbReference type="OrthoDB" id="9799367at2"/>
<dbReference type="PANTHER" id="PTHR46825:SF9">
    <property type="entry name" value="BETA-LACTAMASE-RELATED DOMAIN-CONTAINING PROTEIN"/>
    <property type="match status" value="1"/>
</dbReference>
<gene>
    <name evidence="2" type="ORF">OJ16_00810</name>
</gene>
<evidence type="ECO:0000313" key="3">
    <source>
        <dbReference type="Proteomes" id="UP000031672"/>
    </source>
</evidence>
<keyword evidence="2" id="KW-0645">Protease</keyword>
<dbReference type="SUPFAM" id="SSF56601">
    <property type="entry name" value="beta-lactamase/transpeptidase-like"/>
    <property type="match status" value="1"/>
</dbReference>
<organism evidence="2 3">
    <name type="scientific">Vibrio renipiscarius</name>
    <dbReference type="NCBI Taxonomy" id="1461322"/>
    <lineage>
        <taxon>Bacteria</taxon>
        <taxon>Pseudomonadati</taxon>
        <taxon>Pseudomonadota</taxon>
        <taxon>Gammaproteobacteria</taxon>
        <taxon>Vibrionales</taxon>
        <taxon>Vibrionaceae</taxon>
        <taxon>Vibrio</taxon>
    </lineage>
</organism>
<reference evidence="2 3" key="1">
    <citation type="submission" date="2014-11" db="EMBL/GenBank/DDBJ databases">
        <title>Draft Genome Sequence of Vibrio piscirenalis strains CECT 8603T and CECT 8604, two marine Gammaproteobacterium isolated from cultured gilthead sea bream (Sparus aurata).</title>
        <authorList>
            <person name="Arahal D.R."/>
            <person name="Rodrigo-Torres L."/>
            <person name="Lucena T."/>
            <person name="Pujalte M.J."/>
        </authorList>
    </citation>
    <scope>NUCLEOTIDE SEQUENCE [LARGE SCALE GENOMIC DNA]</scope>
    <source>
        <strain evidence="2 3">DCR 1-4-2</strain>
    </source>
</reference>